<dbReference type="Proteomes" id="UP000517523">
    <property type="component" value="Unassembled WGS sequence"/>
</dbReference>
<dbReference type="InterPro" id="IPR041413">
    <property type="entry name" value="MLTR_LBD"/>
</dbReference>
<name>A0A839TI34_9BACL</name>
<sequence>METTHQRTSQLAEFLQTRRARLAPEQAGLPGGGRRRTPGLRREEVALLAGVSVDWYTWLEQGRDISVSSQVLESIAKALQLDENETKHLFLLASRLLPFHYQQPEMSVSPLLQTFLDEQGEHPAFVANSRWDIVGWNKAARLVFGDYEQMTVRERNSVWRMFVSPYTKELLGEGWEKNARLRLAQFRAGYGLNVEDPWWSGMIEDLNKESEEFRAWWPQHDVLNVKEGRKKIYHPRVGLLEFSHITFQVEDSYDLRATVNLPYNDETIQRMKQLLQ</sequence>
<accession>A0A839TI34</accession>
<dbReference type="RefSeq" id="WP_183579326.1">
    <property type="nucleotide sequence ID" value="NZ_JACHXJ010000001.1"/>
</dbReference>
<dbReference type="CDD" id="cd00093">
    <property type="entry name" value="HTH_XRE"/>
    <property type="match status" value="1"/>
</dbReference>
<reference evidence="2 3" key="1">
    <citation type="submission" date="2020-08" db="EMBL/GenBank/DDBJ databases">
        <title>Genomic Encyclopedia of Type Strains, Phase III (KMG-III): the genomes of soil and plant-associated and newly described type strains.</title>
        <authorList>
            <person name="Whitman W."/>
        </authorList>
    </citation>
    <scope>NUCLEOTIDE SEQUENCE [LARGE SCALE GENOMIC DNA]</scope>
    <source>
        <strain evidence="2 3">CECT 5831</strain>
    </source>
</reference>
<dbReference type="Gene3D" id="1.10.260.40">
    <property type="entry name" value="lambda repressor-like DNA-binding domains"/>
    <property type="match status" value="1"/>
</dbReference>
<organism evidence="2 3">
    <name type="scientific">Paenibacillus rhizosphaerae</name>
    <dbReference type="NCBI Taxonomy" id="297318"/>
    <lineage>
        <taxon>Bacteria</taxon>
        <taxon>Bacillati</taxon>
        <taxon>Bacillota</taxon>
        <taxon>Bacilli</taxon>
        <taxon>Bacillales</taxon>
        <taxon>Paenibacillaceae</taxon>
        <taxon>Paenibacillus</taxon>
    </lineage>
</organism>
<dbReference type="InterPro" id="IPR010982">
    <property type="entry name" value="Lambda_DNA-bd_dom_sf"/>
</dbReference>
<dbReference type="GO" id="GO:0003677">
    <property type="term" value="F:DNA binding"/>
    <property type="evidence" value="ECO:0007669"/>
    <property type="project" value="InterPro"/>
</dbReference>
<dbReference type="AlphaFoldDB" id="A0A839TI34"/>
<dbReference type="Pfam" id="PF13560">
    <property type="entry name" value="HTH_31"/>
    <property type="match status" value="1"/>
</dbReference>
<dbReference type="SMART" id="SM00530">
    <property type="entry name" value="HTH_XRE"/>
    <property type="match status" value="1"/>
</dbReference>
<feature type="domain" description="HTH cro/C1-type" evidence="1">
    <location>
        <begin position="14"/>
        <end position="86"/>
    </location>
</feature>
<evidence type="ECO:0000259" key="1">
    <source>
        <dbReference type="SMART" id="SM00530"/>
    </source>
</evidence>
<protein>
    <submittedName>
        <fullName evidence="2">Transcriptional regulator with XRE-family HTH domain</fullName>
    </submittedName>
</protein>
<proteinExistence type="predicted"/>
<dbReference type="InterPro" id="IPR001387">
    <property type="entry name" value="Cro/C1-type_HTH"/>
</dbReference>
<comment type="caution">
    <text evidence="2">The sequence shown here is derived from an EMBL/GenBank/DDBJ whole genome shotgun (WGS) entry which is preliminary data.</text>
</comment>
<dbReference type="Gene3D" id="3.30.450.180">
    <property type="match status" value="1"/>
</dbReference>
<dbReference type="SUPFAM" id="SSF47413">
    <property type="entry name" value="lambda repressor-like DNA-binding domains"/>
    <property type="match status" value="1"/>
</dbReference>
<evidence type="ECO:0000313" key="2">
    <source>
        <dbReference type="EMBL" id="MBB3126334.1"/>
    </source>
</evidence>
<dbReference type="Pfam" id="PF17765">
    <property type="entry name" value="MLTR_LBD"/>
    <property type="match status" value="1"/>
</dbReference>
<evidence type="ECO:0000313" key="3">
    <source>
        <dbReference type="Proteomes" id="UP000517523"/>
    </source>
</evidence>
<gene>
    <name evidence="2" type="ORF">FHS19_000988</name>
</gene>
<dbReference type="EMBL" id="JACHXJ010000001">
    <property type="protein sequence ID" value="MBB3126334.1"/>
    <property type="molecule type" value="Genomic_DNA"/>
</dbReference>
<dbReference type="PANTHER" id="PTHR35010">
    <property type="entry name" value="BLL4672 PROTEIN-RELATED"/>
    <property type="match status" value="1"/>
</dbReference>